<evidence type="ECO:0000313" key="8">
    <source>
        <dbReference type="Proteomes" id="UP000283095"/>
    </source>
</evidence>
<evidence type="ECO:0000313" key="7">
    <source>
        <dbReference type="EMBL" id="AZV42202.1"/>
    </source>
</evidence>
<dbReference type="GO" id="GO:0019856">
    <property type="term" value="P:pyrimidine nucleobase biosynthetic process"/>
    <property type="evidence" value="ECO:0007669"/>
    <property type="project" value="TreeGrafter"/>
</dbReference>
<dbReference type="EMBL" id="CP026095">
    <property type="protein sequence ID" value="AZV42202.1"/>
    <property type="molecule type" value="Genomic_DNA"/>
</dbReference>
<evidence type="ECO:0000256" key="5">
    <source>
        <dbReference type="ARBA" id="ARBA00022975"/>
    </source>
</evidence>
<dbReference type="InterPro" id="IPR000836">
    <property type="entry name" value="PRTase_dom"/>
</dbReference>
<dbReference type="HAMAP" id="MF_01208">
    <property type="entry name" value="PyrE"/>
    <property type="match status" value="1"/>
</dbReference>
<accession>A0A3Q9RLB6</accession>
<dbReference type="EC" id="2.4.2.10" evidence="2 6"/>
<comment type="caution">
    <text evidence="6">Lacks conserved residue(s) required for the propagation of feature annotation.</text>
</comment>
<comment type="cofactor">
    <cofactor evidence="6">
        <name>Mg(2+)</name>
        <dbReference type="ChEBI" id="CHEBI:18420"/>
    </cofactor>
</comment>
<dbReference type="OrthoDB" id="9802134at2"/>
<dbReference type="Proteomes" id="UP000283095">
    <property type="component" value="Chromosome"/>
</dbReference>
<feature type="binding site" evidence="6">
    <location>
        <position position="99"/>
    </location>
    <ligand>
        <name>5-phospho-alpha-D-ribose 1-diphosphate</name>
        <dbReference type="ChEBI" id="CHEBI:58017"/>
        <note>ligand shared between dimeric partners</note>
    </ligand>
</feature>
<dbReference type="CDD" id="cd06223">
    <property type="entry name" value="PRTases_typeI"/>
    <property type="match status" value="1"/>
</dbReference>
<dbReference type="SUPFAM" id="SSF53271">
    <property type="entry name" value="PRTase-like"/>
    <property type="match status" value="1"/>
</dbReference>
<dbReference type="InterPro" id="IPR023031">
    <property type="entry name" value="OPRT"/>
</dbReference>
<evidence type="ECO:0000256" key="2">
    <source>
        <dbReference type="ARBA" id="ARBA00011971"/>
    </source>
</evidence>
<dbReference type="AlphaFoldDB" id="A0A3Q9RLB6"/>
<name>A0A3Q9RLB6_9BACI</name>
<keyword evidence="3 6" id="KW-0328">Glycosyltransferase</keyword>
<dbReference type="GO" id="GO:0044205">
    <property type="term" value="P:'de novo' UMP biosynthetic process"/>
    <property type="evidence" value="ECO:0007669"/>
    <property type="project" value="UniProtKB-UniRule"/>
</dbReference>
<dbReference type="NCBIfam" id="TIGR00336">
    <property type="entry name" value="pyrE"/>
    <property type="match status" value="1"/>
</dbReference>
<comment type="function">
    <text evidence="6">Catalyzes the transfer of a ribosyl phosphate group from 5-phosphoribose 1-diphosphate to orotate, leading to the formation of orotidine monophosphate (OMP).</text>
</comment>
<dbReference type="RefSeq" id="WP_127759731.1">
    <property type="nucleotide sequence ID" value="NZ_CP026095.1"/>
</dbReference>
<proteinExistence type="inferred from homology"/>
<feature type="binding site" evidence="6">
    <location>
        <position position="101"/>
    </location>
    <ligand>
        <name>5-phospho-alpha-D-ribose 1-diphosphate</name>
        <dbReference type="ChEBI" id="CHEBI:58017"/>
        <note>ligand shared between dimeric partners</note>
    </ligand>
</feature>
<organism evidence="7 8">
    <name type="scientific">Peribacillus asahii</name>
    <dbReference type="NCBI Taxonomy" id="228899"/>
    <lineage>
        <taxon>Bacteria</taxon>
        <taxon>Bacillati</taxon>
        <taxon>Bacillota</taxon>
        <taxon>Bacilli</taxon>
        <taxon>Bacillales</taxon>
        <taxon>Bacillaceae</taxon>
        <taxon>Peribacillus</taxon>
    </lineage>
</organism>
<sequence>MLKQTIAQHLLEIKAVYLQPNDPFTWSSGMKAPIYCDNRLTLSYPTIRQDIARGLQQLIEEHFPGTELVAGTATAGIAHAAWVSDLMNLPMCYVRSKAKEHGKGNQIEGSAKPGQKVVVVEDLISTGGSAITAAQALREAGCDVLGIVSIFTYELEKGKEKLAAEGLVSHSISDYSTLVQVAKEKGYINEGELQKLTKWRENPEDPSWIDA</sequence>
<comment type="similarity">
    <text evidence="6">Belongs to the purine/pyrimidine phosphoribosyltransferase family. PyrE subfamily.</text>
</comment>
<evidence type="ECO:0000256" key="4">
    <source>
        <dbReference type="ARBA" id="ARBA00022679"/>
    </source>
</evidence>
<dbReference type="GO" id="GO:0000287">
    <property type="term" value="F:magnesium ion binding"/>
    <property type="evidence" value="ECO:0007669"/>
    <property type="project" value="UniProtKB-UniRule"/>
</dbReference>
<dbReference type="InterPro" id="IPR029057">
    <property type="entry name" value="PRTase-like"/>
</dbReference>
<evidence type="ECO:0000256" key="3">
    <source>
        <dbReference type="ARBA" id="ARBA00022676"/>
    </source>
</evidence>
<feature type="binding site" evidence="6">
    <location>
        <position position="125"/>
    </location>
    <ligand>
        <name>orotate</name>
        <dbReference type="ChEBI" id="CHEBI:30839"/>
    </ligand>
</feature>
<dbReference type="KEGG" id="pasa:BAOM_1592"/>
<reference evidence="7 8" key="1">
    <citation type="submission" date="2018-01" db="EMBL/GenBank/DDBJ databases">
        <title>Bacillus asahii Genome sequencing and assembly.</title>
        <authorList>
            <person name="Jiang H."/>
            <person name="Feng Y."/>
            <person name="Zhao F."/>
            <person name="Lin X."/>
        </authorList>
    </citation>
    <scope>NUCLEOTIDE SEQUENCE [LARGE SCALE GENOMIC DNA]</scope>
    <source>
        <strain evidence="7 8">OM18</strain>
    </source>
</reference>
<dbReference type="Pfam" id="PF00156">
    <property type="entry name" value="Pribosyltran"/>
    <property type="match status" value="1"/>
</dbReference>
<dbReference type="Gene3D" id="3.40.50.2020">
    <property type="match status" value="1"/>
</dbReference>
<gene>
    <name evidence="6" type="primary">pyrE</name>
    <name evidence="7" type="ORF">BAOM_1592</name>
</gene>
<evidence type="ECO:0000256" key="6">
    <source>
        <dbReference type="HAMAP-Rule" id="MF_01208"/>
    </source>
</evidence>
<feature type="binding site" description="in other chain" evidence="6">
    <location>
        <begin position="121"/>
        <end position="129"/>
    </location>
    <ligand>
        <name>5-phospho-alpha-D-ribose 1-diphosphate</name>
        <dbReference type="ChEBI" id="CHEBI:58017"/>
        <note>ligand shared between dimeric partners</note>
    </ligand>
</feature>
<feature type="binding site" evidence="6">
    <location>
        <position position="95"/>
    </location>
    <ligand>
        <name>5-phospho-alpha-D-ribose 1-diphosphate</name>
        <dbReference type="ChEBI" id="CHEBI:58017"/>
        <note>ligand shared between dimeric partners</note>
    </ligand>
</feature>
<comment type="subunit">
    <text evidence="6">Homodimer.</text>
</comment>
<keyword evidence="4 6" id="KW-0808">Transferase</keyword>
<comment type="catalytic activity">
    <reaction evidence="6">
        <text>orotidine 5'-phosphate + diphosphate = orotate + 5-phospho-alpha-D-ribose 1-diphosphate</text>
        <dbReference type="Rhea" id="RHEA:10380"/>
        <dbReference type="ChEBI" id="CHEBI:30839"/>
        <dbReference type="ChEBI" id="CHEBI:33019"/>
        <dbReference type="ChEBI" id="CHEBI:57538"/>
        <dbReference type="ChEBI" id="CHEBI:58017"/>
        <dbReference type="EC" id="2.4.2.10"/>
    </reaction>
</comment>
<dbReference type="UniPathway" id="UPA00070">
    <property type="reaction ID" value="UER00119"/>
</dbReference>
<dbReference type="InterPro" id="IPR004467">
    <property type="entry name" value="Or_phspho_trans_dom"/>
</dbReference>
<evidence type="ECO:0000256" key="1">
    <source>
        <dbReference type="ARBA" id="ARBA00004889"/>
    </source>
</evidence>
<protein>
    <recommendedName>
        <fullName evidence="2 6">Orotate phosphoribosyltransferase</fullName>
        <shortName evidence="6">OPRT</shortName>
        <shortName evidence="6">OPRTase</shortName>
        <ecNumber evidence="2 6">2.4.2.10</ecNumber>
    </recommendedName>
</protein>
<dbReference type="PANTHER" id="PTHR19278">
    <property type="entry name" value="OROTATE PHOSPHORIBOSYLTRANSFERASE"/>
    <property type="match status" value="1"/>
</dbReference>
<dbReference type="PANTHER" id="PTHR19278:SF9">
    <property type="entry name" value="URIDINE 5'-MONOPHOSPHATE SYNTHASE"/>
    <property type="match status" value="1"/>
</dbReference>
<keyword evidence="6" id="KW-0460">Magnesium</keyword>
<comment type="pathway">
    <text evidence="1 6">Pyrimidine metabolism; UMP biosynthesis via de novo pathway; UMP from orotate: step 1/2.</text>
</comment>
<keyword evidence="5 6" id="KW-0665">Pyrimidine biosynthesis</keyword>
<dbReference type="GO" id="GO:0004588">
    <property type="term" value="F:orotate phosphoribosyltransferase activity"/>
    <property type="evidence" value="ECO:0007669"/>
    <property type="project" value="UniProtKB-UniRule"/>
</dbReference>